<reference evidence="5 6" key="1">
    <citation type="journal article" date="2013" name="Genome Announc.">
        <title>Complete Genome Sequence of Burkholderia sp. Strain RPE64, Bacterial Symbiont of the Bean Bug Riptortus pedestris.</title>
        <authorList>
            <person name="Shibata T.F."/>
            <person name="Maeda T."/>
            <person name="Nikoh N."/>
            <person name="Yamaguchi K."/>
            <person name="Oshima K."/>
            <person name="Hattori M."/>
            <person name="Nishiyama T."/>
            <person name="Hasebe M."/>
            <person name="Fukatsu T."/>
            <person name="Kikuchi Y."/>
            <person name="Shigenobu S."/>
        </authorList>
    </citation>
    <scope>NUCLEOTIDE SEQUENCE [LARGE SCALE GENOMIC DNA]</scope>
</reference>
<comment type="subcellular location">
    <subcellularLocation>
        <location evidence="1">Fimbrium</location>
    </subcellularLocation>
</comment>
<dbReference type="AlphaFoldDB" id="R4WU52"/>
<accession>R4WU52</accession>
<dbReference type="PROSITE" id="PS51440">
    <property type="entry name" value="TIM_2"/>
    <property type="match status" value="1"/>
</dbReference>
<dbReference type="SUPFAM" id="SSF49401">
    <property type="entry name" value="Bacterial adhesins"/>
    <property type="match status" value="1"/>
</dbReference>
<dbReference type="InterPro" id="IPR050263">
    <property type="entry name" value="Bact_Fimbrial_Adh_Pro"/>
</dbReference>
<dbReference type="Proteomes" id="UP000013966">
    <property type="component" value="Chromosome 1"/>
</dbReference>
<evidence type="ECO:0000256" key="2">
    <source>
        <dbReference type="ARBA" id="ARBA00006671"/>
    </source>
</evidence>
<protein>
    <submittedName>
        <fullName evidence="5">P pilus assembly protein pilin FimA</fullName>
    </submittedName>
</protein>
<dbReference type="GO" id="GO:0009289">
    <property type="term" value="C:pilus"/>
    <property type="evidence" value="ECO:0007669"/>
    <property type="project" value="UniProtKB-SubCell"/>
</dbReference>
<dbReference type="PANTHER" id="PTHR33420:SF3">
    <property type="entry name" value="FIMBRIAL SUBUNIT ELFA"/>
    <property type="match status" value="1"/>
</dbReference>
<evidence type="ECO:0000256" key="3">
    <source>
        <dbReference type="ARBA" id="ARBA00022729"/>
    </source>
</evidence>
<dbReference type="PANTHER" id="PTHR33420">
    <property type="entry name" value="FIMBRIAL SUBUNIT ELFA-RELATED"/>
    <property type="match status" value="1"/>
</dbReference>
<comment type="similarity">
    <text evidence="2">Belongs to the fimbrial protein family.</text>
</comment>
<dbReference type="PATRIC" id="fig|758793.3.peg.666"/>
<reference evidence="5 6" key="2">
    <citation type="journal article" date="2018" name="Int. J. Syst. Evol. Microbiol.">
        <title>Burkholderia insecticola sp. nov., a gut symbiotic bacterium of the bean bug Riptortus pedestris.</title>
        <authorList>
            <person name="Takeshita K."/>
            <person name="Tamaki H."/>
            <person name="Ohbayashi T."/>
            <person name="Meng X.-Y."/>
            <person name="Sone T."/>
            <person name="Mitani Y."/>
            <person name="Peeters C."/>
            <person name="Kikuchi Y."/>
            <person name="Vandamme P."/>
        </authorList>
    </citation>
    <scope>NUCLEOTIDE SEQUENCE [LARGE SCALE GENOMIC DNA]</scope>
    <source>
        <strain evidence="5">RPE64</strain>
    </source>
</reference>
<dbReference type="InterPro" id="IPR008966">
    <property type="entry name" value="Adhesion_dom_sf"/>
</dbReference>
<sequence>MTINGQLTANTCDVSGNGQGNNFTVTLPTLSAKELAAAGSTAGATAFNIALSNCTPNTGNVHAFWEYGVNTLADGNLKNNGGASNVEVQLLDYNAGQKVIDVSKADLAQNSQSVAISSGSASLQFAAQYISPTGSAGPGSVTTDVTYSMVYQ</sequence>
<keyword evidence="4" id="KW-0281">Fimbrium</keyword>
<dbReference type="GO" id="GO:0004807">
    <property type="term" value="F:triose-phosphate isomerase activity"/>
    <property type="evidence" value="ECO:0007669"/>
    <property type="project" value="InterPro"/>
</dbReference>
<dbReference type="RefSeq" id="WP_016344581.1">
    <property type="nucleotide sequence ID" value="NC_021287.1"/>
</dbReference>
<dbReference type="EMBL" id="AP013058">
    <property type="protein sequence ID" value="BAN22421.1"/>
    <property type="molecule type" value="Genomic_DNA"/>
</dbReference>
<keyword evidence="6" id="KW-1185">Reference proteome</keyword>
<keyword evidence="3" id="KW-0732">Signal</keyword>
<dbReference type="InterPro" id="IPR000652">
    <property type="entry name" value="Triosephosphate_isomerase"/>
</dbReference>
<proteinExistence type="inferred from homology"/>
<gene>
    <name evidence="5" type="ORF">BRPE64_ACDS06670</name>
</gene>
<dbReference type="InterPro" id="IPR036937">
    <property type="entry name" value="Adhesion_dom_fimbrial_sf"/>
</dbReference>
<evidence type="ECO:0000313" key="6">
    <source>
        <dbReference type="Proteomes" id="UP000013966"/>
    </source>
</evidence>
<name>R4WU52_9BURK</name>
<dbReference type="HOGENOM" id="CLU_088965_2_4_4"/>
<evidence type="ECO:0000313" key="5">
    <source>
        <dbReference type="EMBL" id="BAN22421.1"/>
    </source>
</evidence>
<dbReference type="Gene3D" id="2.60.40.1090">
    <property type="entry name" value="Fimbrial-type adhesion domain"/>
    <property type="match status" value="1"/>
</dbReference>
<evidence type="ECO:0000256" key="4">
    <source>
        <dbReference type="ARBA" id="ARBA00023263"/>
    </source>
</evidence>
<dbReference type="Pfam" id="PF16970">
    <property type="entry name" value="FimA"/>
    <property type="match status" value="1"/>
</dbReference>
<dbReference type="KEGG" id="buo:BRPE64_ACDS06670"/>
<dbReference type="GO" id="GO:0043709">
    <property type="term" value="P:cell adhesion involved in single-species biofilm formation"/>
    <property type="evidence" value="ECO:0007669"/>
    <property type="project" value="TreeGrafter"/>
</dbReference>
<evidence type="ECO:0000256" key="1">
    <source>
        <dbReference type="ARBA" id="ARBA00004561"/>
    </source>
</evidence>
<organism evidence="5 6">
    <name type="scientific">Caballeronia insecticola</name>
    <dbReference type="NCBI Taxonomy" id="758793"/>
    <lineage>
        <taxon>Bacteria</taxon>
        <taxon>Pseudomonadati</taxon>
        <taxon>Pseudomonadota</taxon>
        <taxon>Betaproteobacteria</taxon>
        <taxon>Burkholderiales</taxon>
        <taxon>Burkholderiaceae</taxon>
        <taxon>Caballeronia</taxon>
    </lineage>
</organism>
<dbReference type="InterPro" id="IPR039458">
    <property type="entry name" value="FimA-like"/>
</dbReference>
<dbReference type="STRING" id="758793.BRPE64_ACDS06670"/>